<organism evidence="2 3">
    <name type="scientific">Winkia neuii BV029A5</name>
    <dbReference type="NCBI Taxonomy" id="888439"/>
    <lineage>
        <taxon>Bacteria</taxon>
        <taxon>Bacillati</taxon>
        <taxon>Actinomycetota</taxon>
        <taxon>Actinomycetes</taxon>
        <taxon>Actinomycetales</taxon>
        <taxon>Actinomycetaceae</taxon>
        <taxon>Winkia</taxon>
    </lineage>
</organism>
<dbReference type="EMBL" id="AGWP01000009">
    <property type="protein sequence ID" value="EJZ85315.1"/>
    <property type="molecule type" value="Genomic_DNA"/>
</dbReference>
<reference evidence="2 3" key="1">
    <citation type="submission" date="2012-07" db="EMBL/GenBank/DDBJ databases">
        <title>The Genome Sequence of Actinomyces neuii subsp. anitratus BVS029A5.</title>
        <authorList>
            <consortium name="The Broad Institute Genome Sequencing Platform"/>
            <person name="Earl A."/>
            <person name="Ward D."/>
            <person name="Feldgarden M."/>
            <person name="Gevers D."/>
            <person name="Saerens B."/>
            <person name="Vaneechoutte M."/>
            <person name="Walker B."/>
            <person name="Young S.K."/>
            <person name="Zeng Q."/>
            <person name="Gargeya S."/>
            <person name="Fitzgerald M."/>
            <person name="Haas B."/>
            <person name="Abouelleil A."/>
            <person name="Alvarado L."/>
            <person name="Arachchi H.M."/>
            <person name="Berlin A."/>
            <person name="Chapman S.B."/>
            <person name="Goldberg J."/>
            <person name="Griggs A."/>
            <person name="Gujja S."/>
            <person name="Hansen M."/>
            <person name="Howarth C."/>
            <person name="Imamovic A."/>
            <person name="Larimer J."/>
            <person name="McCowen C."/>
            <person name="Montmayeur A."/>
            <person name="Murphy C."/>
            <person name="Neiman D."/>
            <person name="Pearson M."/>
            <person name="Priest M."/>
            <person name="Roberts A."/>
            <person name="Saif S."/>
            <person name="Shea T."/>
            <person name="Sisk P."/>
            <person name="Sykes S."/>
            <person name="Wortman J."/>
            <person name="Nusbaum C."/>
            <person name="Birren B."/>
        </authorList>
    </citation>
    <scope>NUCLEOTIDE SEQUENCE [LARGE SCALE GENOMIC DNA]</scope>
    <source>
        <strain evidence="2 3">BVS029A5</strain>
    </source>
</reference>
<evidence type="ECO:0000313" key="3">
    <source>
        <dbReference type="Proteomes" id="UP000006075"/>
    </source>
</evidence>
<feature type="signal peptide" evidence="1">
    <location>
        <begin position="1"/>
        <end position="24"/>
    </location>
</feature>
<gene>
    <name evidence="2" type="ORF">HMPREF9240_01802</name>
</gene>
<comment type="caution">
    <text evidence="2">The sequence shown here is derived from an EMBL/GenBank/DDBJ whole genome shotgun (WGS) entry which is preliminary data.</text>
</comment>
<dbReference type="HOGENOM" id="CLU_1987877_0_0_11"/>
<accession>K0ZCW4</accession>
<dbReference type="Proteomes" id="UP000006075">
    <property type="component" value="Unassembled WGS sequence"/>
</dbReference>
<dbReference type="PATRIC" id="fig|888439.3.peg.1809"/>
<proteinExistence type="predicted"/>
<dbReference type="RefSeq" id="WP_004808203.1">
    <property type="nucleotide sequence ID" value="NZ_JH815217.1"/>
</dbReference>
<keyword evidence="1" id="KW-0732">Signal</keyword>
<feature type="chain" id="PRO_5003841978" evidence="1">
    <location>
        <begin position="25"/>
        <end position="125"/>
    </location>
</feature>
<evidence type="ECO:0000256" key="1">
    <source>
        <dbReference type="SAM" id="SignalP"/>
    </source>
</evidence>
<sequence>MKKLFFAAIPMTAALLAGVPAANAAEQIPADPDFSVATIDPEFSMVSARRLIIQNFIYEAEAAAGHKLFWVTYSEPNYAVIYQAQTFDPETDNDAFQSLITVLHDNGFPQVGAVAPALLAEQPAN</sequence>
<evidence type="ECO:0000313" key="2">
    <source>
        <dbReference type="EMBL" id="EJZ85315.1"/>
    </source>
</evidence>
<name>K0ZCW4_9ACTO</name>
<dbReference type="AlphaFoldDB" id="K0ZCW4"/>
<keyword evidence="3" id="KW-1185">Reference proteome</keyword>
<protein>
    <submittedName>
        <fullName evidence="2">Uncharacterized protein</fullName>
    </submittedName>
</protein>